<evidence type="ECO:0000313" key="1">
    <source>
        <dbReference type="EMBL" id="KAL0194383.1"/>
    </source>
</evidence>
<dbReference type="SUPFAM" id="SSF52151">
    <property type="entry name" value="FabD/lysophospholipase-like"/>
    <property type="match status" value="1"/>
</dbReference>
<dbReference type="EMBL" id="JAMKFB020000005">
    <property type="protein sequence ID" value="KAL0194383.1"/>
    <property type="molecule type" value="Genomic_DNA"/>
</dbReference>
<evidence type="ECO:0000313" key="2">
    <source>
        <dbReference type="Proteomes" id="UP001529510"/>
    </source>
</evidence>
<dbReference type="Proteomes" id="UP001529510">
    <property type="component" value="Unassembled WGS sequence"/>
</dbReference>
<dbReference type="AlphaFoldDB" id="A0ABD0R7T8"/>
<feature type="non-terminal residue" evidence="1">
    <location>
        <position position="53"/>
    </location>
</feature>
<feature type="non-terminal residue" evidence="1">
    <location>
        <position position="1"/>
    </location>
</feature>
<dbReference type="Gene3D" id="3.40.1090.10">
    <property type="entry name" value="Cytosolic phospholipase A2 catalytic domain"/>
    <property type="match status" value="1"/>
</dbReference>
<reference evidence="1 2" key="1">
    <citation type="submission" date="2024-05" db="EMBL/GenBank/DDBJ databases">
        <title>Genome sequencing and assembly of Indian major carp, Cirrhinus mrigala (Hamilton, 1822).</title>
        <authorList>
            <person name="Mohindra V."/>
            <person name="Chowdhury L.M."/>
            <person name="Lal K."/>
            <person name="Jena J.K."/>
        </authorList>
    </citation>
    <scope>NUCLEOTIDE SEQUENCE [LARGE SCALE GENOMIC DNA]</scope>
    <source>
        <strain evidence="1">CM1030</strain>
        <tissue evidence="1">Blood</tissue>
    </source>
</reference>
<name>A0ABD0R7T8_CIRMR</name>
<dbReference type="InterPro" id="IPR016035">
    <property type="entry name" value="Acyl_Trfase/lysoPLipase"/>
</dbReference>
<comment type="caution">
    <text evidence="1">The sequence shown here is derived from an EMBL/GenBank/DDBJ whole genome shotgun (WGS) entry which is preliminary data.</text>
</comment>
<sequence>TVRDAAEMCKKLNIPFPEVNIPSEELEKPKNFYVFKGENAPTVIHIPLFNVVN</sequence>
<proteinExistence type="predicted"/>
<gene>
    <name evidence="1" type="ORF">M9458_012679</name>
</gene>
<accession>A0ABD0R7T8</accession>
<keyword evidence="2" id="KW-1185">Reference proteome</keyword>
<organism evidence="1 2">
    <name type="scientific">Cirrhinus mrigala</name>
    <name type="common">Mrigala</name>
    <dbReference type="NCBI Taxonomy" id="683832"/>
    <lineage>
        <taxon>Eukaryota</taxon>
        <taxon>Metazoa</taxon>
        <taxon>Chordata</taxon>
        <taxon>Craniata</taxon>
        <taxon>Vertebrata</taxon>
        <taxon>Euteleostomi</taxon>
        <taxon>Actinopterygii</taxon>
        <taxon>Neopterygii</taxon>
        <taxon>Teleostei</taxon>
        <taxon>Ostariophysi</taxon>
        <taxon>Cypriniformes</taxon>
        <taxon>Cyprinidae</taxon>
        <taxon>Labeoninae</taxon>
        <taxon>Labeonini</taxon>
        <taxon>Cirrhinus</taxon>
    </lineage>
</organism>
<protein>
    <submittedName>
        <fullName evidence="1">Uncharacterized protein</fullName>
    </submittedName>
</protein>